<evidence type="ECO:0000313" key="6">
    <source>
        <dbReference type="Proteomes" id="UP000326396"/>
    </source>
</evidence>
<dbReference type="Proteomes" id="UP000326396">
    <property type="component" value="Linkage Group LG6"/>
</dbReference>
<sequence>MISGKLRFVIYVWFVYTCGSCLGSLKVSSPENLKGTYECVVSKFGVPEHGGTLTGVVEYPNVNQEACIGFTHEFTFKTKIHSGSLPVFLLVDGRDCYFTSKAWNAQNAGAAGILVTYDEISTSMHFPEEADSYNMKNLTIPLALISRSLGDSIKNALYDGEFVRVNLEWTEAFTHDQDDQLVDMNKNSIDDQNEWDVHLTSHFMCNKAPPLPLQLHDHPTTTITCRIIIKEEIMEA</sequence>
<organism evidence="5 6">
    <name type="scientific">Mikania micrantha</name>
    <name type="common">bitter vine</name>
    <dbReference type="NCBI Taxonomy" id="192012"/>
    <lineage>
        <taxon>Eukaryota</taxon>
        <taxon>Viridiplantae</taxon>
        <taxon>Streptophyta</taxon>
        <taxon>Embryophyta</taxon>
        <taxon>Tracheophyta</taxon>
        <taxon>Spermatophyta</taxon>
        <taxon>Magnoliopsida</taxon>
        <taxon>eudicotyledons</taxon>
        <taxon>Gunneridae</taxon>
        <taxon>Pentapetalae</taxon>
        <taxon>asterids</taxon>
        <taxon>campanulids</taxon>
        <taxon>Asterales</taxon>
        <taxon>Asteraceae</taxon>
        <taxon>Asteroideae</taxon>
        <taxon>Heliantheae alliance</taxon>
        <taxon>Eupatorieae</taxon>
        <taxon>Mikania</taxon>
    </lineage>
</organism>
<evidence type="ECO:0000259" key="4">
    <source>
        <dbReference type="Pfam" id="PF02225"/>
    </source>
</evidence>
<evidence type="ECO:0000256" key="1">
    <source>
        <dbReference type="ARBA" id="ARBA00022729"/>
    </source>
</evidence>
<reference evidence="5 6" key="1">
    <citation type="submission" date="2019-05" db="EMBL/GenBank/DDBJ databases">
        <title>Mikania micrantha, genome provides insights into the molecular mechanism of rapid growth.</title>
        <authorList>
            <person name="Liu B."/>
        </authorList>
    </citation>
    <scope>NUCLEOTIDE SEQUENCE [LARGE SCALE GENOMIC DNA]</scope>
    <source>
        <strain evidence="5">NLD-2019</strain>
        <tissue evidence="5">Leaf</tissue>
    </source>
</reference>
<feature type="domain" description="PA" evidence="4">
    <location>
        <begin position="63"/>
        <end position="153"/>
    </location>
</feature>
<accession>A0A5N6MCF4</accession>
<feature type="chain" id="PRO_5024343069" description="PA domain-containing protein" evidence="3">
    <location>
        <begin position="24"/>
        <end position="236"/>
    </location>
</feature>
<protein>
    <recommendedName>
        <fullName evidence="4">PA domain-containing protein</fullName>
    </recommendedName>
</protein>
<keyword evidence="1 3" id="KW-0732">Signal</keyword>
<dbReference type="PANTHER" id="PTHR22702:SF1">
    <property type="entry name" value="PROTEASE-ASSOCIATED DOMAIN-CONTAINING PROTEIN 1"/>
    <property type="match status" value="1"/>
</dbReference>
<evidence type="ECO:0000256" key="3">
    <source>
        <dbReference type="SAM" id="SignalP"/>
    </source>
</evidence>
<proteinExistence type="predicted"/>
<keyword evidence="2" id="KW-0325">Glycoprotein</keyword>
<dbReference type="Gene3D" id="3.50.30.30">
    <property type="match status" value="1"/>
</dbReference>
<comment type="caution">
    <text evidence="5">The sequence shown here is derived from an EMBL/GenBank/DDBJ whole genome shotgun (WGS) entry which is preliminary data.</text>
</comment>
<dbReference type="OrthoDB" id="10045365at2759"/>
<dbReference type="AlphaFoldDB" id="A0A5N6MCF4"/>
<dbReference type="EMBL" id="SZYD01000016">
    <property type="protein sequence ID" value="KAD3338132.1"/>
    <property type="molecule type" value="Genomic_DNA"/>
</dbReference>
<dbReference type="InterPro" id="IPR003137">
    <property type="entry name" value="PA_domain"/>
</dbReference>
<dbReference type="PANTHER" id="PTHR22702">
    <property type="entry name" value="PROTEASE-ASSOCIATED DOMAIN-CONTAINING PROTEIN"/>
    <property type="match status" value="1"/>
</dbReference>
<feature type="signal peptide" evidence="3">
    <location>
        <begin position="1"/>
        <end position="23"/>
    </location>
</feature>
<dbReference type="SUPFAM" id="SSF52025">
    <property type="entry name" value="PA domain"/>
    <property type="match status" value="1"/>
</dbReference>
<evidence type="ECO:0000313" key="5">
    <source>
        <dbReference type="EMBL" id="KAD3338132.1"/>
    </source>
</evidence>
<name>A0A5N6MCF4_9ASTR</name>
<gene>
    <name evidence="5" type="ORF">E3N88_33653</name>
</gene>
<dbReference type="InterPro" id="IPR046450">
    <property type="entry name" value="PA_dom_sf"/>
</dbReference>
<evidence type="ECO:0000256" key="2">
    <source>
        <dbReference type="ARBA" id="ARBA00023180"/>
    </source>
</evidence>
<keyword evidence="6" id="KW-1185">Reference proteome</keyword>
<dbReference type="Pfam" id="PF02225">
    <property type="entry name" value="PA"/>
    <property type="match status" value="1"/>
</dbReference>